<evidence type="ECO:0000313" key="2">
    <source>
        <dbReference type="Proteomes" id="UP000661715"/>
    </source>
</evidence>
<protein>
    <recommendedName>
        <fullName evidence="3">Plus3 domain-containing protein</fullName>
    </recommendedName>
</protein>
<reference evidence="1 2" key="1">
    <citation type="journal article" date="2020" name="Microbiol. Res.">
        <title>Flavobacterium pokkalii sp. nov., a novel plant growth promoting native rhizobacteria isolated from pokkali rice grown in coastal saline affected agricultural regions of southern India, Kerala.</title>
        <authorList>
            <person name="Menon R.R."/>
            <person name="Kumari S."/>
            <person name="Viver T."/>
            <person name="Rameshkumar N."/>
        </authorList>
    </citation>
    <scope>NUCLEOTIDE SEQUENCE [LARGE SCALE GENOMIC DNA]</scope>
    <source>
        <strain evidence="1 2">L1I52</strain>
    </source>
</reference>
<dbReference type="Proteomes" id="UP000661715">
    <property type="component" value="Unassembled WGS sequence"/>
</dbReference>
<gene>
    <name evidence="1" type="ORF">B6A10_16290</name>
</gene>
<dbReference type="RefSeq" id="WP_188221709.1">
    <property type="nucleotide sequence ID" value="NZ_NASZ01000059.1"/>
</dbReference>
<accession>A0ABR7UYP0</accession>
<sequence length="169" mass="19962">MRNTIIILFIILIYGCACNKRDNLEKIKLENKQTLKDFKRDTLLYVQTKILDRKEHYIGKKFEVLLSDLNIPIKHFLYSPDFNNIKRVSSTIFEIYNGYETSNKLEKGEIPVNIIIAWQTPLVADELEKLIIDRTKRGAWTPEKEAYFKNQIVGDVLTTKYNLDKYKKK</sequence>
<comment type="caution">
    <text evidence="1">The sequence shown here is derived from an EMBL/GenBank/DDBJ whole genome shotgun (WGS) entry which is preliminary data.</text>
</comment>
<dbReference type="PROSITE" id="PS51257">
    <property type="entry name" value="PROKAR_LIPOPROTEIN"/>
    <property type="match status" value="1"/>
</dbReference>
<proteinExistence type="predicted"/>
<organism evidence="1 2">
    <name type="scientific">Flavobacterium pokkalii</name>
    <dbReference type="NCBI Taxonomy" id="1940408"/>
    <lineage>
        <taxon>Bacteria</taxon>
        <taxon>Pseudomonadati</taxon>
        <taxon>Bacteroidota</taxon>
        <taxon>Flavobacteriia</taxon>
        <taxon>Flavobacteriales</taxon>
        <taxon>Flavobacteriaceae</taxon>
        <taxon>Flavobacterium</taxon>
    </lineage>
</organism>
<dbReference type="EMBL" id="NASZ01000059">
    <property type="protein sequence ID" value="MBD0726728.1"/>
    <property type="molecule type" value="Genomic_DNA"/>
</dbReference>
<evidence type="ECO:0008006" key="3">
    <source>
        <dbReference type="Google" id="ProtNLM"/>
    </source>
</evidence>
<keyword evidence="2" id="KW-1185">Reference proteome</keyword>
<evidence type="ECO:0000313" key="1">
    <source>
        <dbReference type="EMBL" id="MBD0726728.1"/>
    </source>
</evidence>
<name>A0ABR7UYP0_9FLAO</name>